<protein>
    <submittedName>
        <fullName evidence="2">Uncharacterized protein</fullName>
    </submittedName>
</protein>
<keyword evidence="1" id="KW-0812">Transmembrane</keyword>
<proteinExistence type="predicted"/>
<keyword evidence="3" id="KW-1185">Reference proteome</keyword>
<evidence type="ECO:0000313" key="2">
    <source>
        <dbReference type="EMBL" id="PSN64813.1"/>
    </source>
</evidence>
<reference evidence="2 3" key="1">
    <citation type="journal article" date="2018" name="Front. Microbiol.">
        <title>Genome-Wide Analysis of Corynespora cassiicola Leaf Fall Disease Putative Effectors.</title>
        <authorList>
            <person name="Lopez D."/>
            <person name="Ribeiro S."/>
            <person name="Label P."/>
            <person name="Fumanal B."/>
            <person name="Venisse J.S."/>
            <person name="Kohler A."/>
            <person name="de Oliveira R.R."/>
            <person name="Labutti K."/>
            <person name="Lipzen A."/>
            <person name="Lail K."/>
            <person name="Bauer D."/>
            <person name="Ohm R.A."/>
            <person name="Barry K.W."/>
            <person name="Spatafora J."/>
            <person name="Grigoriev I.V."/>
            <person name="Martin F.M."/>
            <person name="Pujade-Renaud V."/>
        </authorList>
    </citation>
    <scope>NUCLEOTIDE SEQUENCE [LARGE SCALE GENOMIC DNA]</scope>
    <source>
        <strain evidence="2 3">Philippines</strain>
    </source>
</reference>
<organism evidence="2 3">
    <name type="scientific">Corynespora cassiicola Philippines</name>
    <dbReference type="NCBI Taxonomy" id="1448308"/>
    <lineage>
        <taxon>Eukaryota</taxon>
        <taxon>Fungi</taxon>
        <taxon>Dikarya</taxon>
        <taxon>Ascomycota</taxon>
        <taxon>Pezizomycotina</taxon>
        <taxon>Dothideomycetes</taxon>
        <taxon>Pleosporomycetidae</taxon>
        <taxon>Pleosporales</taxon>
        <taxon>Corynesporascaceae</taxon>
        <taxon>Corynespora</taxon>
    </lineage>
</organism>
<evidence type="ECO:0000256" key="1">
    <source>
        <dbReference type="SAM" id="Phobius"/>
    </source>
</evidence>
<sequence length="142" mass="16077">MIVIWALQQLLPWSLAFACLQFLSLLLRLEYTPKFYVVQVSMHNPDMPIAQPGTVLRHCHDDYHFAAMSQIAFEASAKHILVFVYGPRSSVGRFLGLFSIIFGVHLFATDGLRRHVLCYGHVQTISSGNSVRFMLAPSLNLR</sequence>
<dbReference type="AlphaFoldDB" id="A0A2T2NH99"/>
<accession>A0A2T2NH99</accession>
<dbReference type="EMBL" id="KZ678137">
    <property type="protein sequence ID" value="PSN64813.1"/>
    <property type="molecule type" value="Genomic_DNA"/>
</dbReference>
<name>A0A2T2NH99_CORCC</name>
<gene>
    <name evidence="2" type="ORF">BS50DRAFT_574966</name>
</gene>
<feature type="transmembrane region" description="Helical" evidence="1">
    <location>
        <begin position="91"/>
        <end position="108"/>
    </location>
</feature>
<keyword evidence="1" id="KW-1133">Transmembrane helix</keyword>
<keyword evidence="1" id="KW-0472">Membrane</keyword>
<dbReference type="Proteomes" id="UP000240883">
    <property type="component" value="Unassembled WGS sequence"/>
</dbReference>
<evidence type="ECO:0000313" key="3">
    <source>
        <dbReference type="Proteomes" id="UP000240883"/>
    </source>
</evidence>